<evidence type="ECO:0000313" key="2">
    <source>
        <dbReference type="EMBL" id="PZO42067.1"/>
    </source>
</evidence>
<dbReference type="InterPro" id="IPR052919">
    <property type="entry name" value="TA_system_RNase"/>
</dbReference>
<dbReference type="AlphaFoldDB" id="A0A2W4WFW4"/>
<dbReference type="EMBL" id="QBMN01000053">
    <property type="protein sequence ID" value="PZO42067.1"/>
    <property type="molecule type" value="Genomic_DNA"/>
</dbReference>
<comment type="caution">
    <text evidence="2">The sequence shown here is derived from an EMBL/GenBank/DDBJ whole genome shotgun (WGS) entry which is preliminary data.</text>
</comment>
<dbReference type="InterPro" id="IPR041705">
    <property type="entry name" value="PIN_Sll0205"/>
</dbReference>
<reference evidence="3" key="1">
    <citation type="submission" date="2018-04" db="EMBL/GenBank/DDBJ databases">
        <authorList>
            <person name="Cornet L."/>
        </authorList>
    </citation>
    <scope>NUCLEOTIDE SEQUENCE [LARGE SCALE GENOMIC DNA]</scope>
</reference>
<organism evidence="2 3">
    <name type="scientific">Shackletoniella antarctica</name>
    <dbReference type="NCBI Taxonomy" id="268115"/>
    <lineage>
        <taxon>Bacteria</taxon>
        <taxon>Bacillati</taxon>
        <taxon>Cyanobacteriota</taxon>
        <taxon>Cyanophyceae</taxon>
        <taxon>Oculatellales</taxon>
        <taxon>Oculatellaceae</taxon>
        <taxon>Shackletoniella</taxon>
    </lineage>
</organism>
<evidence type="ECO:0000313" key="3">
    <source>
        <dbReference type="Proteomes" id="UP000249081"/>
    </source>
</evidence>
<feature type="domain" description="PIN" evidence="1">
    <location>
        <begin position="4"/>
        <end position="121"/>
    </location>
</feature>
<dbReference type="Pfam" id="PF01850">
    <property type="entry name" value="PIN"/>
    <property type="match status" value="1"/>
</dbReference>
<gene>
    <name evidence="2" type="ORF">DCF17_09475</name>
</gene>
<protein>
    <submittedName>
        <fullName evidence="2">PIN domain nuclease</fullName>
    </submittedName>
</protein>
<name>A0A2W4WFW4_9CYAN</name>
<dbReference type="InterPro" id="IPR029060">
    <property type="entry name" value="PIN-like_dom_sf"/>
</dbReference>
<dbReference type="PANTHER" id="PTHR36173:SF2">
    <property type="entry name" value="RIBONUCLEASE VAPC16"/>
    <property type="match status" value="1"/>
</dbReference>
<dbReference type="CDD" id="cd09872">
    <property type="entry name" value="PIN_Sll0205-like"/>
    <property type="match status" value="1"/>
</dbReference>
<dbReference type="InterPro" id="IPR002716">
    <property type="entry name" value="PIN_dom"/>
</dbReference>
<sequence length="135" mass="15414">MTLLLDTHALIWFLDNDTRLPATTRTQIETTPTVFVSIASLWEISIKANINKLDLSAPFSTIEPNLVALGITQLPITFKDLEIYLSLPLHHRDPFDRILIAQTINHSLFLVSQDTQMDAYAMQRLWEPSQQDVQP</sequence>
<accession>A0A2W4WFW4</accession>
<dbReference type="SUPFAM" id="SSF88723">
    <property type="entry name" value="PIN domain-like"/>
    <property type="match status" value="1"/>
</dbReference>
<evidence type="ECO:0000259" key="1">
    <source>
        <dbReference type="Pfam" id="PF01850"/>
    </source>
</evidence>
<dbReference type="PANTHER" id="PTHR36173">
    <property type="entry name" value="RIBONUCLEASE VAPC16-RELATED"/>
    <property type="match status" value="1"/>
</dbReference>
<dbReference type="Gene3D" id="3.40.50.1010">
    <property type="entry name" value="5'-nuclease"/>
    <property type="match status" value="1"/>
</dbReference>
<dbReference type="Proteomes" id="UP000249081">
    <property type="component" value="Unassembled WGS sequence"/>
</dbReference>
<proteinExistence type="predicted"/>
<reference evidence="2 3" key="2">
    <citation type="submission" date="2018-06" db="EMBL/GenBank/DDBJ databases">
        <title>Metagenomic assembly of (sub)arctic Cyanobacteria and their associated microbiome from non-axenic cultures.</title>
        <authorList>
            <person name="Baurain D."/>
        </authorList>
    </citation>
    <scope>NUCLEOTIDE SEQUENCE [LARGE SCALE GENOMIC DNA]</scope>
    <source>
        <strain evidence="2">ULC041bin1</strain>
    </source>
</reference>